<sequence>MSMTNLIKEAYIDPIRSVMVVDDEYPTLSKLISGDDDSGEADKERLLEVIGMCKDAQNNWMLDVHDGQFNGTGDVDNLHHSDLLILDYHLEGNGDDGKGEKALSVLSSLAKKEHFNLVVVHTKGYTDVGMDEGYRAVFKDIVFHLQKPKLFPSMHAGLLRAKKIEEAIDAWEVEQEGILQSLIKCISDFDYLKLYMLGIAADKINESTPELQELKSRFDSRPTEEDDDLDNLEFKYLQWFILRKKAEQLQDHFGTIDFSDLRWSHDDDYIWIKAGNLFVSVVGKGIPTSELPTKLLEALEHWRPHPHRLLLAKLRHNLDEHGFAFANSILSKQHTQAGWLRDLLRSEEKNLEEQAWFTAQSHLEEMSWHYKDDLSKYLTKVVQSLMAECENISEIEQRYSTSEVLANEHEIFKSSNAFNNSMPVEGLHLSTGHILKNEVSGGYFLVVTPACDLVPGRNSGQTKVEVVVQRLYPVLEALRQDSDEGSLDKDIIFERCQELVNSKQLVFVWIEDVVEVFSSVSLPYKSASPSFMSLAFENEGKWNSDSTLRAYNLNLRLSPPQIRVCDYKVIGQLRYEYALHHSKISGEHVSRIGLDYKK</sequence>
<protein>
    <recommendedName>
        <fullName evidence="1">Response receiver domain-containing protein</fullName>
    </recommendedName>
</protein>
<dbReference type="InterPro" id="IPR043834">
    <property type="entry name" value="REC"/>
</dbReference>
<name>A0A5Q4ZV77_9GAMM</name>
<dbReference type="EMBL" id="LR721751">
    <property type="protein sequence ID" value="VVV05988.1"/>
    <property type="molecule type" value="Genomic_DNA"/>
</dbReference>
<gene>
    <name evidence="2" type="ORF">AW0309160_03472</name>
</gene>
<accession>A0A5Q4ZV77</accession>
<proteinExistence type="predicted"/>
<organism evidence="2">
    <name type="scientific">Aliivibrio wodanis</name>
    <dbReference type="NCBI Taxonomy" id="80852"/>
    <lineage>
        <taxon>Bacteria</taxon>
        <taxon>Pseudomonadati</taxon>
        <taxon>Pseudomonadota</taxon>
        <taxon>Gammaproteobacteria</taxon>
        <taxon>Vibrionales</taxon>
        <taxon>Vibrionaceae</taxon>
        <taxon>Aliivibrio</taxon>
    </lineage>
</organism>
<dbReference type="AlphaFoldDB" id="A0A5Q4ZV77"/>
<evidence type="ECO:0000313" key="2">
    <source>
        <dbReference type="EMBL" id="VVV05988.1"/>
    </source>
</evidence>
<evidence type="ECO:0000259" key="1">
    <source>
        <dbReference type="Pfam" id="PF19192"/>
    </source>
</evidence>
<reference evidence="2" key="1">
    <citation type="submission" date="2019-09" db="EMBL/GenBank/DDBJ databases">
        <authorList>
            <person name="Hjerde E."/>
        </authorList>
    </citation>
    <scope>NUCLEOTIDE SEQUENCE</scope>
    <source>
        <strain evidence="2">06/09/160</strain>
    </source>
</reference>
<dbReference type="Pfam" id="PF19192">
    <property type="entry name" value="Response_reg_2"/>
    <property type="match status" value="1"/>
</dbReference>
<feature type="domain" description="Response receiver" evidence="1">
    <location>
        <begin position="15"/>
        <end position="123"/>
    </location>
</feature>